<sequence>MQSYGDLRISKSHMNWNGLVLKLMFGVRPKYFPKNLILKNSQALFLSQSESPSFTAIQNNRYPPYLEAVSSIRNLRTRHAVVIGTHNRYVIDPTIRTETHPAEVRFETCKICDFDCIGSLLIEGMGVKYIKKLSLTLKIIHLRHRTGRYLKVRSHVATFAAMQYKKLRNSRTATCEQRCNPKSSGCRTCCPLLFHAAHSLKVATCEQGSQGCSRSIFDIGFVETFAAVATSVAAQMCQ</sequence>
<dbReference type="Proteomes" id="UP001148838">
    <property type="component" value="Unassembled WGS sequence"/>
</dbReference>
<evidence type="ECO:0000313" key="2">
    <source>
        <dbReference type="Proteomes" id="UP001148838"/>
    </source>
</evidence>
<gene>
    <name evidence="1" type="ORF">ANN_05527</name>
</gene>
<proteinExistence type="predicted"/>
<keyword evidence="2" id="KW-1185">Reference proteome</keyword>
<name>A0ABQ8TCW0_PERAM</name>
<dbReference type="EMBL" id="JAJSOF020000013">
    <property type="protein sequence ID" value="KAJ4443749.1"/>
    <property type="molecule type" value="Genomic_DNA"/>
</dbReference>
<reference evidence="1 2" key="1">
    <citation type="journal article" date="2022" name="Allergy">
        <title>Genome assembly and annotation of Periplaneta americana reveal a comprehensive cockroach allergen profile.</title>
        <authorList>
            <person name="Wang L."/>
            <person name="Xiong Q."/>
            <person name="Saelim N."/>
            <person name="Wang L."/>
            <person name="Nong W."/>
            <person name="Wan A.T."/>
            <person name="Shi M."/>
            <person name="Liu X."/>
            <person name="Cao Q."/>
            <person name="Hui J.H.L."/>
            <person name="Sookrung N."/>
            <person name="Leung T.F."/>
            <person name="Tungtrongchitr A."/>
            <person name="Tsui S.K.W."/>
        </authorList>
    </citation>
    <scope>NUCLEOTIDE SEQUENCE [LARGE SCALE GENOMIC DNA]</scope>
    <source>
        <strain evidence="1">PWHHKU_190912</strain>
    </source>
</reference>
<accession>A0ABQ8TCW0</accession>
<comment type="caution">
    <text evidence="1">The sequence shown here is derived from an EMBL/GenBank/DDBJ whole genome shotgun (WGS) entry which is preliminary data.</text>
</comment>
<evidence type="ECO:0000313" key="1">
    <source>
        <dbReference type="EMBL" id="KAJ4443749.1"/>
    </source>
</evidence>
<organism evidence="1 2">
    <name type="scientific">Periplaneta americana</name>
    <name type="common">American cockroach</name>
    <name type="synonym">Blatta americana</name>
    <dbReference type="NCBI Taxonomy" id="6978"/>
    <lineage>
        <taxon>Eukaryota</taxon>
        <taxon>Metazoa</taxon>
        <taxon>Ecdysozoa</taxon>
        <taxon>Arthropoda</taxon>
        <taxon>Hexapoda</taxon>
        <taxon>Insecta</taxon>
        <taxon>Pterygota</taxon>
        <taxon>Neoptera</taxon>
        <taxon>Polyneoptera</taxon>
        <taxon>Dictyoptera</taxon>
        <taxon>Blattodea</taxon>
        <taxon>Blattoidea</taxon>
        <taxon>Blattidae</taxon>
        <taxon>Blattinae</taxon>
        <taxon>Periplaneta</taxon>
    </lineage>
</organism>
<protein>
    <submittedName>
        <fullName evidence="1">Uncharacterized protein</fullName>
    </submittedName>
</protein>